<dbReference type="Pfam" id="PF04892">
    <property type="entry name" value="VanZ"/>
    <property type="match status" value="1"/>
</dbReference>
<proteinExistence type="predicted"/>
<evidence type="ECO:0000259" key="2">
    <source>
        <dbReference type="Pfam" id="PF04892"/>
    </source>
</evidence>
<evidence type="ECO:0000313" key="3">
    <source>
        <dbReference type="EMBL" id="PWJ88067.1"/>
    </source>
</evidence>
<dbReference type="NCBIfam" id="NF037970">
    <property type="entry name" value="vanZ_1"/>
    <property type="match status" value="1"/>
</dbReference>
<feature type="transmembrane region" description="Helical" evidence="1">
    <location>
        <begin position="148"/>
        <end position="168"/>
    </location>
</feature>
<keyword evidence="1" id="KW-0472">Membrane</keyword>
<organism evidence="3 4">
    <name type="scientific">Oceanotoga teriensis</name>
    <dbReference type="NCBI Taxonomy" id="515440"/>
    <lineage>
        <taxon>Bacteria</taxon>
        <taxon>Thermotogati</taxon>
        <taxon>Thermotogota</taxon>
        <taxon>Thermotogae</taxon>
        <taxon>Petrotogales</taxon>
        <taxon>Petrotogaceae</taxon>
        <taxon>Oceanotoga</taxon>
    </lineage>
</organism>
<feature type="domain" description="VanZ-like" evidence="2">
    <location>
        <begin position="14"/>
        <end position="160"/>
    </location>
</feature>
<reference evidence="3 4" key="1">
    <citation type="submission" date="2018-05" db="EMBL/GenBank/DDBJ databases">
        <title>Genomic Encyclopedia of Type Strains, Phase IV (KMG-IV): sequencing the most valuable type-strain genomes for metagenomic binning, comparative biology and taxonomic classification.</title>
        <authorList>
            <person name="Goeker M."/>
        </authorList>
    </citation>
    <scope>NUCLEOTIDE SEQUENCE [LARGE SCALE GENOMIC DNA]</scope>
    <source>
        <strain evidence="3 4">DSM 24906</strain>
    </source>
</reference>
<accession>A0AA45HHU8</accession>
<sequence>MKNKKKKWFFIIGIILIAWVGVIFYFGSRNTQTSYNQSGAVYEFFKSLDNTLDITNKEWFINLESFLKQWWFGTDRVAGMSVLRKSAHFGIYMLLGFISSLFTFVYCRKYLISFLMGISFPTMIAAIDEYNQGFHDRGSSLHDVMIDLSGAVTGTLFLFLIFLIVFIIKHFKKKRNFENDKRI</sequence>
<dbReference type="InterPro" id="IPR006976">
    <property type="entry name" value="VanZ-like"/>
</dbReference>
<dbReference type="EMBL" id="QGGI01000020">
    <property type="protein sequence ID" value="PWJ88067.1"/>
    <property type="molecule type" value="Genomic_DNA"/>
</dbReference>
<keyword evidence="1" id="KW-0812">Transmembrane</keyword>
<dbReference type="RefSeq" id="WP_109605987.1">
    <property type="nucleotide sequence ID" value="NZ_JAMHJO010000002.1"/>
</dbReference>
<gene>
    <name evidence="3" type="ORF">C7380_1205</name>
</gene>
<feature type="transmembrane region" description="Helical" evidence="1">
    <location>
        <begin position="89"/>
        <end position="106"/>
    </location>
</feature>
<evidence type="ECO:0000313" key="4">
    <source>
        <dbReference type="Proteomes" id="UP000245921"/>
    </source>
</evidence>
<feature type="transmembrane region" description="Helical" evidence="1">
    <location>
        <begin position="7"/>
        <end position="26"/>
    </location>
</feature>
<name>A0AA45HHU8_9BACT</name>
<feature type="transmembrane region" description="Helical" evidence="1">
    <location>
        <begin position="111"/>
        <end position="128"/>
    </location>
</feature>
<comment type="caution">
    <text evidence="3">The sequence shown here is derived from an EMBL/GenBank/DDBJ whole genome shotgun (WGS) entry which is preliminary data.</text>
</comment>
<dbReference type="AlphaFoldDB" id="A0AA45HHU8"/>
<dbReference type="Proteomes" id="UP000245921">
    <property type="component" value="Unassembled WGS sequence"/>
</dbReference>
<keyword evidence="1" id="KW-1133">Transmembrane helix</keyword>
<keyword evidence="4" id="KW-1185">Reference proteome</keyword>
<evidence type="ECO:0000256" key="1">
    <source>
        <dbReference type="SAM" id="Phobius"/>
    </source>
</evidence>
<protein>
    <submittedName>
        <fullName evidence="3">VanZ family protein</fullName>
    </submittedName>
</protein>